<organism evidence="4 5">
    <name type="scientific">Acanthoscelides obtectus</name>
    <name type="common">Bean weevil</name>
    <name type="synonym">Bruchus obtectus</name>
    <dbReference type="NCBI Taxonomy" id="200917"/>
    <lineage>
        <taxon>Eukaryota</taxon>
        <taxon>Metazoa</taxon>
        <taxon>Ecdysozoa</taxon>
        <taxon>Arthropoda</taxon>
        <taxon>Hexapoda</taxon>
        <taxon>Insecta</taxon>
        <taxon>Pterygota</taxon>
        <taxon>Neoptera</taxon>
        <taxon>Endopterygota</taxon>
        <taxon>Coleoptera</taxon>
        <taxon>Polyphaga</taxon>
        <taxon>Cucujiformia</taxon>
        <taxon>Chrysomeloidea</taxon>
        <taxon>Chrysomelidae</taxon>
        <taxon>Bruchinae</taxon>
        <taxon>Bruchini</taxon>
        <taxon>Acanthoscelides</taxon>
    </lineage>
</organism>
<dbReference type="AlphaFoldDB" id="A0A9P0P157"/>
<feature type="region of interest" description="Disordered" evidence="1">
    <location>
        <begin position="90"/>
        <end position="114"/>
    </location>
</feature>
<name>A0A9P0P157_ACAOB</name>
<evidence type="ECO:0000256" key="1">
    <source>
        <dbReference type="SAM" id="MobiDB-lite"/>
    </source>
</evidence>
<feature type="signal peptide" evidence="2">
    <location>
        <begin position="1"/>
        <end position="27"/>
    </location>
</feature>
<proteinExistence type="predicted"/>
<evidence type="ECO:0000259" key="3">
    <source>
        <dbReference type="Pfam" id="PF02225"/>
    </source>
</evidence>
<sequence length="190" mass="20976">MLPAVDYLLSVQLLAFIPFRLMAAASANPEDWVSGSPFSHFADADADTFTSAYLNVTVWTDRGWKSDKTEVGRYGGGYVGPAFGELVHVSSPSDPADHSGCRPPLESSRSDRKLPAPGRPWIALVRRGRCNFEVKVENAFRARAAAVIVYNDRDSASLDKMKISNEPGSEYKQNELPFFDNSLKDTLCRI</sequence>
<dbReference type="SUPFAM" id="SSF52025">
    <property type="entry name" value="PA domain"/>
    <property type="match status" value="1"/>
</dbReference>
<dbReference type="InterPro" id="IPR046450">
    <property type="entry name" value="PA_dom_sf"/>
</dbReference>
<accession>A0A9P0P157</accession>
<evidence type="ECO:0000313" key="4">
    <source>
        <dbReference type="EMBL" id="CAH1966907.1"/>
    </source>
</evidence>
<gene>
    <name evidence="4" type="ORF">ACAOBT_LOCUS7109</name>
</gene>
<evidence type="ECO:0000313" key="5">
    <source>
        <dbReference type="Proteomes" id="UP001152888"/>
    </source>
</evidence>
<feature type="domain" description="PA" evidence="3">
    <location>
        <begin position="84"/>
        <end position="162"/>
    </location>
</feature>
<reference evidence="4" key="1">
    <citation type="submission" date="2022-03" db="EMBL/GenBank/DDBJ databases">
        <authorList>
            <person name="Sayadi A."/>
        </authorList>
    </citation>
    <scope>NUCLEOTIDE SEQUENCE</scope>
</reference>
<dbReference type="InterPro" id="IPR003137">
    <property type="entry name" value="PA_domain"/>
</dbReference>
<dbReference type="Proteomes" id="UP001152888">
    <property type="component" value="Unassembled WGS sequence"/>
</dbReference>
<comment type="caution">
    <text evidence="4">The sequence shown here is derived from an EMBL/GenBank/DDBJ whole genome shotgun (WGS) entry which is preliminary data.</text>
</comment>
<dbReference type="EMBL" id="CAKOFQ010006739">
    <property type="protein sequence ID" value="CAH1966907.1"/>
    <property type="molecule type" value="Genomic_DNA"/>
</dbReference>
<protein>
    <recommendedName>
        <fullName evidence="3">PA domain-containing protein</fullName>
    </recommendedName>
</protein>
<evidence type="ECO:0000256" key="2">
    <source>
        <dbReference type="SAM" id="SignalP"/>
    </source>
</evidence>
<dbReference type="Pfam" id="PF02225">
    <property type="entry name" value="PA"/>
    <property type="match status" value="1"/>
</dbReference>
<dbReference type="OrthoDB" id="5357315at2759"/>
<dbReference type="Gene3D" id="3.50.30.30">
    <property type="match status" value="1"/>
</dbReference>
<feature type="chain" id="PRO_5040202047" description="PA domain-containing protein" evidence="2">
    <location>
        <begin position="28"/>
        <end position="190"/>
    </location>
</feature>
<keyword evidence="5" id="KW-1185">Reference proteome</keyword>
<keyword evidence="2" id="KW-0732">Signal</keyword>